<proteinExistence type="inferred from homology"/>
<dbReference type="eggNOG" id="COG2706">
    <property type="taxonomic scope" value="Bacteria"/>
</dbReference>
<name>A0A0T6LQJ8_WENVI</name>
<gene>
    <name evidence="2" type="ORF">AQ490_26040</name>
</gene>
<keyword evidence="3" id="KW-1185">Reference proteome</keyword>
<dbReference type="RefSeq" id="WP_018385425.1">
    <property type="nucleotide sequence ID" value="NZ_LLZU01000027.1"/>
</dbReference>
<dbReference type="STRING" id="76728.AQ490_26040"/>
<comment type="similarity">
    <text evidence="1">Belongs to the cycloisomerase 2 family.</text>
</comment>
<dbReference type="InterPro" id="IPR050282">
    <property type="entry name" value="Cycloisomerase_2"/>
</dbReference>
<dbReference type="PANTHER" id="PTHR30344:SF1">
    <property type="entry name" value="6-PHOSPHOGLUCONOLACTONASE"/>
    <property type="match status" value="1"/>
</dbReference>
<organism evidence="2 3">
    <name type="scientific">Wenjunlia vitaminophila</name>
    <name type="common">Streptomyces vitaminophilus</name>
    <dbReference type="NCBI Taxonomy" id="76728"/>
    <lineage>
        <taxon>Bacteria</taxon>
        <taxon>Bacillati</taxon>
        <taxon>Actinomycetota</taxon>
        <taxon>Actinomycetes</taxon>
        <taxon>Kitasatosporales</taxon>
        <taxon>Streptomycetaceae</taxon>
        <taxon>Wenjunlia</taxon>
    </lineage>
</organism>
<dbReference type="Pfam" id="PF10282">
    <property type="entry name" value="Lactonase"/>
    <property type="match status" value="1"/>
</dbReference>
<dbReference type="EMBL" id="LLZU01000027">
    <property type="protein sequence ID" value="KRV48260.1"/>
    <property type="molecule type" value="Genomic_DNA"/>
</dbReference>
<evidence type="ECO:0008006" key="4">
    <source>
        <dbReference type="Google" id="ProtNLM"/>
    </source>
</evidence>
<dbReference type="Gene3D" id="2.130.10.10">
    <property type="entry name" value="YVTN repeat-like/Quinoprotein amine dehydrogenase"/>
    <property type="match status" value="1"/>
</dbReference>
<evidence type="ECO:0000256" key="1">
    <source>
        <dbReference type="ARBA" id="ARBA00005564"/>
    </source>
</evidence>
<accession>A0A0T6LQJ8</accession>
<dbReference type="Proteomes" id="UP000050867">
    <property type="component" value="Unassembled WGS sequence"/>
</dbReference>
<dbReference type="GO" id="GO:0005829">
    <property type="term" value="C:cytosol"/>
    <property type="evidence" value="ECO:0007669"/>
    <property type="project" value="TreeGrafter"/>
</dbReference>
<evidence type="ECO:0000313" key="3">
    <source>
        <dbReference type="Proteomes" id="UP000050867"/>
    </source>
</evidence>
<dbReference type="InterPro" id="IPR011048">
    <property type="entry name" value="Haem_d1_sf"/>
</dbReference>
<dbReference type="GO" id="GO:0017057">
    <property type="term" value="F:6-phosphogluconolactonase activity"/>
    <property type="evidence" value="ECO:0007669"/>
    <property type="project" value="TreeGrafter"/>
</dbReference>
<protein>
    <recommendedName>
        <fullName evidence="4">6-phosphogluconolactonase</fullName>
    </recommendedName>
</protein>
<dbReference type="SUPFAM" id="SSF51004">
    <property type="entry name" value="C-terminal (heme d1) domain of cytochrome cd1-nitrite reductase"/>
    <property type="match status" value="1"/>
</dbReference>
<dbReference type="InterPro" id="IPR019405">
    <property type="entry name" value="Lactonase_7-beta_prop"/>
</dbReference>
<dbReference type="InterPro" id="IPR015943">
    <property type="entry name" value="WD40/YVTN_repeat-like_dom_sf"/>
</dbReference>
<dbReference type="PANTHER" id="PTHR30344">
    <property type="entry name" value="6-PHOSPHOGLUCONOLACTONASE-RELATED"/>
    <property type="match status" value="1"/>
</dbReference>
<evidence type="ECO:0000313" key="2">
    <source>
        <dbReference type="EMBL" id="KRV48260.1"/>
    </source>
</evidence>
<dbReference type="AlphaFoldDB" id="A0A0T6LQJ8"/>
<reference evidence="2 3" key="1">
    <citation type="submission" date="2015-10" db="EMBL/GenBank/DDBJ databases">
        <title>Draft genome sequence of pyrrolomycin-producing Streptomyces vitaminophilus.</title>
        <authorList>
            <person name="Graham D.E."/>
            <person name="Mahan K.M."/>
            <person name="Klingeman D.M."/>
            <person name="Hettich R.L."/>
            <person name="Parry R.J."/>
        </authorList>
    </citation>
    <scope>NUCLEOTIDE SEQUENCE [LARGE SCALE GENOMIC DNA]</scope>
    <source>
        <strain evidence="2 3">ATCC 31673</strain>
    </source>
</reference>
<sequence>MVGRSSAGRFAYIGSYTSSGGAGITVAAVDEDTGALRAAGGSDAEADPSFLALSPDRGTLYCVSETPRGAVGAFRAGHPGQLERLGRGPVAGDRPTHLSLTPGGRAVLTANYGSGSVSVLPLGDDGRPGPVAGVLHHHGTGPVLDRQDGPHAHQVVTDPSGRWALAVDLGTDGVHVYQLGATGVSLRPHDVLVTAPGRGPRHLVFHPGGRMLYLVNELTPTVTACAWDPVAGRLRLVADVPLVPEGAAGEHFPSNAVVSPDGRFLHVADRGGNTLTTFAVTPAGELLEPLAVVDCGGDWPRHLAADPSGRRLYVANERSGEVAWFAVDPETGLPEQRGALRVAAPTCVVFD</sequence>
<comment type="caution">
    <text evidence="2">The sequence shown here is derived from an EMBL/GenBank/DDBJ whole genome shotgun (WGS) entry which is preliminary data.</text>
</comment>